<dbReference type="EMBL" id="NMUH01003893">
    <property type="protein sequence ID" value="MQM07537.1"/>
    <property type="molecule type" value="Genomic_DNA"/>
</dbReference>
<feature type="domain" description="CCT" evidence="4">
    <location>
        <begin position="283"/>
        <end position="325"/>
    </location>
</feature>
<evidence type="ECO:0000259" key="4">
    <source>
        <dbReference type="PROSITE" id="PS51017"/>
    </source>
</evidence>
<dbReference type="PROSITE" id="PS51017">
    <property type="entry name" value="CCT"/>
    <property type="match status" value="1"/>
</dbReference>
<comment type="caution">
    <text evidence="5">The sequence shown here is derived from an EMBL/GenBank/DDBJ whole genome shotgun (WGS) entry which is preliminary data.</text>
</comment>
<keyword evidence="2 3" id="KW-0539">Nucleus</keyword>
<dbReference type="OrthoDB" id="153872at2759"/>
<dbReference type="GO" id="GO:0003700">
    <property type="term" value="F:DNA-binding transcription factor activity"/>
    <property type="evidence" value="ECO:0007669"/>
    <property type="project" value="TreeGrafter"/>
</dbReference>
<dbReference type="InterPro" id="IPR045281">
    <property type="entry name" value="CONSTANS-like"/>
</dbReference>
<evidence type="ECO:0000256" key="1">
    <source>
        <dbReference type="ARBA" id="ARBA00004123"/>
    </source>
</evidence>
<evidence type="ECO:0000313" key="5">
    <source>
        <dbReference type="EMBL" id="MQM07537.1"/>
    </source>
</evidence>
<dbReference type="InterPro" id="IPR010402">
    <property type="entry name" value="CCT_domain"/>
</dbReference>
<dbReference type="GO" id="GO:0005634">
    <property type="term" value="C:nucleus"/>
    <property type="evidence" value="ECO:0007669"/>
    <property type="project" value="UniProtKB-SubCell"/>
</dbReference>
<gene>
    <name evidence="5" type="ORF">Taro_040371</name>
</gene>
<keyword evidence="6" id="KW-1185">Reference proteome</keyword>
<protein>
    <recommendedName>
        <fullName evidence="4">CCT domain-containing protein</fullName>
    </recommendedName>
</protein>
<proteinExistence type="predicted"/>
<organism evidence="5 6">
    <name type="scientific">Colocasia esculenta</name>
    <name type="common">Wild taro</name>
    <name type="synonym">Arum esculentum</name>
    <dbReference type="NCBI Taxonomy" id="4460"/>
    <lineage>
        <taxon>Eukaryota</taxon>
        <taxon>Viridiplantae</taxon>
        <taxon>Streptophyta</taxon>
        <taxon>Embryophyta</taxon>
        <taxon>Tracheophyta</taxon>
        <taxon>Spermatophyta</taxon>
        <taxon>Magnoliopsida</taxon>
        <taxon>Liliopsida</taxon>
        <taxon>Araceae</taxon>
        <taxon>Aroideae</taxon>
        <taxon>Colocasieae</taxon>
        <taxon>Colocasia</taxon>
    </lineage>
</organism>
<dbReference type="Proteomes" id="UP000652761">
    <property type="component" value="Unassembled WGS sequence"/>
</dbReference>
<dbReference type="PANTHER" id="PTHR31319:SF71">
    <property type="entry name" value="CCT MOTIF FAMILY PROTEIN"/>
    <property type="match status" value="1"/>
</dbReference>
<dbReference type="Pfam" id="PF06203">
    <property type="entry name" value="CCT"/>
    <property type="match status" value="1"/>
</dbReference>
<evidence type="ECO:0000256" key="3">
    <source>
        <dbReference type="PROSITE-ProRule" id="PRU00357"/>
    </source>
</evidence>
<reference evidence="5" key="1">
    <citation type="submission" date="2017-07" db="EMBL/GenBank/DDBJ databases">
        <title>Taro Niue Genome Assembly and Annotation.</title>
        <authorList>
            <person name="Atibalentja N."/>
            <person name="Keating K."/>
            <person name="Fields C.J."/>
        </authorList>
    </citation>
    <scope>NUCLEOTIDE SEQUENCE</scope>
    <source>
        <strain evidence="5">Niue_2</strain>
        <tissue evidence="5">Leaf</tissue>
    </source>
</reference>
<name>A0A843WIX7_COLES</name>
<accession>A0A843WIX7</accession>
<evidence type="ECO:0000256" key="2">
    <source>
        <dbReference type="ARBA" id="ARBA00023242"/>
    </source>
</evidence>
<dbReference type="GO" id="GO:0009909">
    <property type="term" value="P:regulation of flower development"/>
    <property type="evidence" value="ECO:0007669"/>
    <property type="project" value="InterPro"/>
</dbReference>
<sequence>MTAAAAASSSISVLTTQGATLFEPCPAAKSRGRRRCMRRQGCCSPTCWASPRSSSRDTTLCRRSCSAGYRLAMASSMFQGAICLQTTTVTDYDLGGEGDLFKAPEPIMEGPLVGLDHVAAAISMISSGDDVIAAEAIERAGIGSIQNEQPLSEIFYECKKDLLAKSVIEDACLELSDVKIPALQVEEQKAVQTNRVIEDGPLQKSVSSGCLTSLTWSNGGSLRPNFLDFQGMDLGAVFGMRRAYSEGDIQTLGNGSMNNVTSGIIRTPFERLSTIGDYKIEERRQKLSRYRKKKSERNFGRKIKYACRKALADSQPRVRGRFAKTEDCDIAKPYKIAH</sequence>
<dbReference type="AlphaFoldDB" id="A0A843WIX7"/>
<evidence type="ECO:0000313" key="6">
    <source>
        <dbReference type="Proteomes" id="UP000652761"/>
    </source>
</evidence>
<comment type="subcellular location">
    <subcellularLocation>
        <location evidence="1 3">Nucleus</location>
    </subcellularLocation>
</comment>
<dbReference type="PANTHER" id="PTHR31319">
    <property type="entry name" value="ZINC FINGER PROTEIN CONSTANS-LIKE 4"/>
    <property type="match status" value="1"/>
</dbReference>